<feature type="transmembrane region" description="Helical" evidence="1">
    <location>
        <begin position="199"/>
        <end position="224"/>
    </location>
</feature>
<keyword evidence="1" id="KW-0472">Membrane</keyword>
<evidence type="ECO:0000313" key="2">
    <source>
        <dbReference type="EMBL" id="MBV4451740.1"/>
    </source>
</evidence>
<sequence length="243" mass="26894">MKNKEAEDKPSAKLVKTLAVLKELSTCKPRRASERRTGAEKKAELLSKWSLILAAAFLAPPALLGYFMDSTKALSDGVQFAALVAIALSMSLALLSFVAPIFASAWVLFRWEKVTYENLRGDIIHEQSIANRLRRHGIDALTEAKMWLELKIKRIEARVTWFFGDKTAALGLLATAYVFSEKFGGFPWIERTLRAGPGLSNIGDTVLLCTAALIFGLSIGAVFIKRIAARYGYQVELIDLSLR</sequence>
<dbReference type="EMBL" id="JAHSTY010000001">
    <property type="protein sequence ID" value="MBV4451740.1"/>
    <property type="molecule type" value="Genomic_DNA"/>
</dbReference>
<proteinExistence type="predicted"/>
<gene>
    <name evidence="2" type="ORF">KVG91_03915</name>
</gene>
<evidence type="ECO:0000256" key="1">
    <source>
        <dbReference type="SAM" id="Phobius"/>
    </source>
</evidence>
<feature type="transmembrane region" description="Helical" evidence="1">
    <location>
        <begin position="45"/>
        <end position="68"/>
    </location>
</feature>
<name>A0ABS6NU94_9PSED</name>
<feature type="transmembrane region" description="Helical" evidence="1">
    <location>
        <begin position="80"/>
        <end position="109"/>
    </location>
</feature>
<accession>A0ABS6NU94</accession>
<comment type="caution">
    <text evidence="2">The sequence shown here is derived from an EMBL/GenBank/DDBJ whole genome shotgun (WGS) entry which is preliminary data.</text>
</comment>
<evidence type="ECO:0008006" key="4">
    <source>
        <dbReference type="Google" id="ProtNLM"/>
    </source>
</evidence>
<dbReference type="Proteomes" id="UP001048976">
    <property type="component" value="Unassembled WGS sequence"/>
</dbReference>
<keyword evidence="1" id="KW-1133">Transmembrane helix</keyword>
<keyword evidence="1" id="KW-0812">Transmembrane</keyword>
<organism evidence="2 3">
    <name type="scientific">Pseudomonas azadiae</name>
    <dbReference type="NCBI Taxonomy" id="2843612"/>
    <lineage>
        <taxon>Bacteria</taxon>
        <taxon>Pseudomonadati</taxon>
        <taxon>Pseudomonadota</taxon>
        <taxon>Gammaproteobacteria</taxon>
        <taxon>Pseudomonadales</taxon>
        <taxon>Pseudomonadaceae</taxon>
        <taxon>Pseudomonas</taxon>
    </lineage>
</organism>
<dbReference type="RefSeq" id="WP_169375024.1">
    <property type="nucleotide sequence ID" value="NZ_JAHSTY010000001.1"/>
</dbReference>
<feature type="transmembrane region" description="Helical" evidence="1">
    <location>
        <begin position="159"/>
        <end position="179"/>
    </location>
</feature>
<evidence type="ECO:0000313" key="3">
    <source>
        <dbReference type="Proteomes" id="UP001048976"/>
    </source>
</evidence>
<reference evidence="2" key="1">
    <citation type="submission" date="2021-06" db="EMBL/GenBank/DDBJ databases">
        <title>Updating the genus Pseudomonas: Description of 43 new species and partition of the Pseudomonas putida group.</title>
        <authorList>
            <person name="Girard L."/>
            <person name="Lood C."/>
            <person name="Vandamme P."/>
            <person name="Rokni-Zadeh H."/>
            <person name="Van Noort V."/>
            <person name="Hofte M."/>
            <person name="Lavigne R."/>
            <person name="De Mot R."/>
        </authorList>
    </citation>
    <scope>NUCLEOTIDE SEQUENCE</scope>
    <source>
        <strain evidence="2">SWRI103</strain>
    </source>
</reference>
<protein>
    <recommendedName>
        <fullName evidence="4">Biopolymer transport protein ExbB/TolQ</fullName>
    </recommendedName>
</protein>
<keyword evidence="3" id="KW-1185">Reference proteome</keyword>